<keyword evidence="6" id="KW-0679">Respiratory chain</keyword>
<evidence type="ECO:0000256" key="5">
    <source>
        <dbReference type="ARBA" id="ARBA00022448"/>
    </source>
</evidence>
<evidence type="ECO:0000256" key="1">
    <source>
        <dbReference type="ARBA" id="ARBA00003195"/>
    </source>
</evidence>
<dbReference type="PANTHER" id="PTHR17098:SF2">
    <property type="entry name" value="NADH DEHYDROGENASE [UBIQUINONE] 1 ALPHA SUBCOMPLEX SUBUNIT 1"/>
    <property type="match status" value="1"/>
</dbReference>
<gene>
    <name evidence="14" type="ORF">CYME_CMK135C</name>
</gene>
<comment type="similarity">
    <text evidence="3">Belongs to the complex I NDUFA1 subunit family.</text>
</comment>
<comment type="subcellular location">
    <subcellularLocation>
        <location evidence="2">Mitochondrion inner membrane</location>
        <topology evidence="2">Single-pass membrane protein</topology>
        <orientation evidence="2">Matrix side</orientation>
    </subcellularLocation>
</comment>
<dbReference type="RefSeq" id="XP_005536549.1">
    <property type="nucleotide sequence ID" value="XM_005536492.1"/>
</dbReference>
<comment type="function">
    <text evidence="1">Accessory subunit of the mitochondrial membrane respiratory chain NADH dehydrogenase (Complex I), that is believed not to be involved in catalysis. Complex I functions in the transfer of electrons from NADH to the respiratory chain. The immediate electron acceptor for the enzyme is believed to be ubiquinone.</text>
</comment>
<dbReference type="KEGG" id="cme:CYME_CMK135C"/>
<sequence length="61" mass="7020">MAWAEVVPSLVIVTVAVASMGLLQGVFHRLATGERRRVGQDRWDRLLYERDRRLEAERVGK</sequence>
<dbReference type="InterPro" id="IPR017384">
    <property type="entry name" value="NADH_Ub_cplx-1_asu_su-1"/>
</dbReference>
<keyword evidence="12 13" id="KW-0472">Membrane</keyword>
<evidence type="ECO:0000256" key="4">
    <source>
        <dbReference type="ARBA" id="ARBA00016392"/>
    </source>
</evidence>
<dbReference type="PANTHER" id="PTHR17098">
    <property type="entry name" value="NADH-UBIQUINONE OXIDOREDUCTASE MWFE SUBUNIT"/>
    <property type="match status" value="1"/>
</dbReference>
<proteinExistence type="inferred from homology"/>
<evidence type="ECO:0000256" key="12">
    <source>
        <dbReference type="ARBA" id="ARBA00023136"/>
    </source>
</evidence>
<evidence type="ECO:0000256" key="9">
    <source>
        <dbReference type="ARBA" id="ARBA00022982"/>
    </source>
</evidence>
<dbReference type="HOGENOM" id="CLU_185502_1_0_1"/>
<reference evidence="14 15" key="2">
    <citation type="journal article" date="2007" name="BMC Biol.">
        <title>A 100%-complete sequence reveals unusually simple genomic features in the hot-spring red alga Cyanidioschyzon merolae.</title>
        <authorList>
            <person name="Nozaki H."/>
            <person name="Takano H."/>
            <person name="Misumi O."/>
            <person name="Terasawa K."/>
            <person name="Matsuzaki M."/>
            <person name="Maruyama S."/>
            <person name="Nishida K."/>
            <person name="Yagisawa F."/>
            <person name="Yoshida Y."/>
            <person name="Fujiwara T."/>
            <person name="Takio S."/>
            <person name="Tamura K."/>
            <person name="Chung S.J."/>
            <person name="Nakamura S."/>
            <person name="Kuroiwa H."/>
            <person name="Tanaka K."/>
            <person name="Sato N."/>
            <person name="Kuroiwa T."/>
        </authorList>
    </citation>
    <scope>NUCLEOTIDE SEQUENCE [LARGE SCALE GENOMIC DNA]</scope>
    <source>
        <strain evidence="14 15">10D</strain>
    </source>
</reference>
<protein>
    <recommendedName>
        <fullName evidence="4">NADH dehydrogenase [ubiquinone] 1 alpha subcomplex subunit 1</fullName>
    </recommendedName>
</protein>
<evidence type="ECO:0000256" key="8">
    <source>
        <dbReference type="ARBA" id="ARBA00022792"/>
    </source>
</evidence>
<reference evidence="14 15" key="1">
    <citation type="journal article" date="2004" name="Nature">
        <title>Genome sequence of the ultrasmall unicellular red alga Cyanidioschyzon merolae 10D.</title>
        <authorList>
            <person name="Matsuzaki M."/>
            <person name="Misumi O."/>
            <person name="Shin-i T."/>
            <person name="Maruyama S."/>
            <person name="Takahara M."/>
            <person name="Miyagishima S."/>
            <person name="Mori T."/>
            <person name="Nishida K."/>
            <person name="Yagisawa F."/>
            <person name="Nishida K."/>
            <person name="Yoshida Y."/>
            <person name="Nishimura Y."/>
            <person name="Nakao S."/>
            <person name="Kobayashi T."/>
            <person name="Momoyama Y."/>
            <person name="Higashiyama T."/>
            <person name="Minoda A."/>
            <person name="Sano M."/>
            <person name="Nomoto H."/>
            <person name="Oishi K."/>
            <person name="Hayashi H."/>
            <person name="Ohta F."/>
            <person name="Nishizaka S."/>
            <person name="Haga S."/>
            <person name="Miura S."/>
            <person name="Morishita T."/>
            <person name="Kabeya Y."/>
            <person name="Terasawa K."/>
            <person name="Suzuki Y."/>
            <person name="Ishii Y."/>
            <person name="Asakawa S."/>
            <person name="Takano H."/>
            <person name="Ohta N."/>
            <person name="Kuroiwa H."/>
            <person name="Tanaka K."/>
            <person name="Shimizu N."/>
            <person name="Sugano S."/>
            <person name="Sato N."/>
            <person name="Nozaki H."/>
            <person name="Ogasawara N."/>
            <person name="Kohara Y."/>
            <person name="Kuroiwa T."/>
        </authorList>
    </citation>
    <scope>NUCLEOTIDE SEQUENCE [LARGE SCALE GENOMIC DNA]</scope>
    <source>
        <strain evidence="14 15">10D</strain>
    </source>
</reference>
<organism evidence="14 15">
    <name type="scientific">Cyanidioschyzon merolae (strain NIES-3377 / 10D)</name>
    <name type="common">Unicellular red alga</name>
    <dbReference type="NCBI Taxonomy" id="280699"/>
    <lineage>
        <taxon>Eukaryota</taxon>
        <taxon>Rhodophyta</taxon>
        <taxon>Bangiophyceae</taxon>
        <taxon>Cyanidiales</taxon>
        <taxon>Cyanidiaceae</taxon>
        <taxon>Cyanidioschyzon</taxon>
    </lineage>
</organism>
<keyword evidence="10 13" id="KW-1133">Transmembrane helix</keyword>
<keyword evidence="9" id="KW-0249">Electron transport</keyword>
<name>M1VHT2_CYAM1</name>
<feature type="transmembrane region" description="Helical" evidence="13">
    <location>
        <begin position="6"/>
        <end position="27"/>
    </location>
</feature>
<keyword evidence="15" id="KW-1185">Reference proteome</keyword>
<dbReference type="GO" id="GO:0005743">
    <property type="term" value="C:mitochondrial inner membrane"/>
    <property type="evidence" value="ECO:0007669"/>
    <property type="project" value="UniProtKB-SubCell"/>
</dbReference>
<keyword evidence="5" id="KW-0813">Transport</keyword>
<evidence type="ECO:0000256" key="13">
    <source>
        <dbReference type="SAM" id="Phobius"/>
    </source>
</evidence>
<keyword evidence="8" id="KW-0999">Mitochondrion inner membrane</keyword>
<dbReference type="Pfam" id="PF15879">
    <property type="entry name" value="MWFE"/>
    <property type="match status" value="1"/>
</dbReference>
<dbReference type="Gramene" id="CMK135CT">
    <property type="protein sequence ID" value="CMK135CT"/>
    <property type="gene ID" value="CMK135C"/>
</dbReference>
<evidence type="ECO:0000313" key="15">
    <source>
        <dbReference type="Proteomes" id="UP000007014"/>
    </source>
</evidence>
<evidence type="ECO:0000256" key="6">
    <source>
        <dbReference type="ARBA" id="ARBA00022660"/>
    </source>
</evidence>
<evidence type="ECO:0000313" key="14">
    <source>
        <dbReference type="EMBL" id="BAM80513.1"/>
    </source>
</evidence>
<evidence type="ECO:0000256" key="2">
    <source>
        <dbReference type="ARBA" id="ARBA00004298"/>
    </source>
</evidence>
<dbReference type="EMBL" id="AP006493">
    <property type="protein sequence ID" value="BAM80513.1"/>
    <property type="molecule type" value="Genomic_DNA"/>
</dbReference>
<evidence type="ECO:0000256" key="11">
    <source>
        <dbReference type="ARBA" id="ARBA00023128"/>
    </source>
</evidence>
<dbReference type="Proteomes" id="UP000007014">
    <property type="component" value="Chromosome 11"/>
</dbReference>
<keyword evidence="11" id="KW-0496">Mitochondrion</keyword>
<dbReference type="GeneID" id="16994521"/>
<evidence type="ECO:0000256" key="3">
    <source>
        <dbReference type="ARBA" id="ARBA00009960"/>
    </source>
</evidence>
<evidence type="ECO:0000256" key="7">
    <source>
        <dbReference type="ARBA" id="ARBA00022692"/>
    </source>
</evidence>
<keyword evidence="7 13" id="KW-0812">Transmembrane</keyword>
<evidence type="ECO:0000256" key="10">
    <source>
        <dbReference type="ARBA" id="ARBA00022989"/>
    </source>
</evidence>
<dbReference type="AlphaFoldDB" id="M1VHT2"/>
<accession>M1VHT2</accession>